<dbReference type="OrthoDB" id="6120818at2759"/>
<accession>A0A8B6CMY3</accession>
<feature type="coiled-coil region" evidence="2">
    <location>
        <begin position="111"/>
        <end position="195"/>
    </location>
</feature>
<evidence type="ECO:0000256" key="2">
    <source>
        <dbReference type="SAM" id="Coils"/>
    </source>
</evidence>
<evidence type="ECO:0000256" key="1">
    <source>
        <dbReference type="PROSITE-ProRule" id="PRU00024"/>
    </source>
</evidence>
<gene>
    <name evidence="4" type="ORF">MGAL_10B070655</name>
</gene>
<organism evidence="4 5">
    <name type="scientific">Mytilus galloprovincialis</name>
    <name type="common">Mediterranean mussel</name>
    <dbReference type="NCBI Taxonomy" id="29158"/>
    <lineage>
        <taxon>Eukaryota</taxon>
        <taxon>Metazoa</taxon>
        <taxon>Spiralia</taxon>
        <taxon>Lophotrochozoa</taxon>
        <taxon>Mollusca</taxon>
        <taxon>Bivalvia</taxon>
        <taxon>Autobranchia</taxon>
        <taxon>Pteriomorphia</taxon>
        <taxon>Mytilida</taxon>
        <taxon>Mytiloidea</taxon>
        <taxon>Mytilidae</taxon>
        <taxon>Mytilinae</taxon>
        <taxon>Mytilus</taxon>
    </lineage>
</organism>
<dbReference type="Pfam" id="PF00643">
    <property type="entry name" value="zf-B_box"/>
    <property type="match status" value="2"/>
</dbReference>
<dbReference type="InterPro" id="IPR047153">
    <property type="entry name" value="TRIM45/56/19-like"/>
</dbReference>
<dbReference type="AlphaFoldDB" id="A0A8B6CMY3"/>
<dbReference type="Proteomes" id="UP000596742">
    <property type="component" value="Unassembled WGS sequence"/>
</dbReference>
<dbReference type="Gene3D" id="2.120.10.30">
    <property type="entry name" value="TolB, C-terminal domain"/>
    <property type="match status" value="1"/>
</dbReference>
<protein>
    <recommendedName>
        <fullName evidence="3">B box-type domain-containing protein</fullName>
    </recommendedName>
</protein>
<keyword evidence="1" id="KW-0863">Zinc-finger</keyword>
<evidence type="ECO:0000259" key="3">
    <source>
        <dbReference type="PROSITE" id="PS50119"/>
    </source>
</evidence>
<dbReference type="EMBL" id="UYJE01001988">
    <property type="protein sequence ID" value="VDI06961.1"/>
    <property type="molecule type" value="Genomic_DNA"/>
</dbReference>
<keyword evidence="5" id="KW-1185">Reference proteome</keyword>
<dbReference type="GO" id="GO:0008270">
    <property type="term" value="F:zinc ion binding"/>
    <property type="evidence" value="ECO:0007669"/>
    <property type="project" value="UniProtKB-KW"/>
</dbReference>
<comment type="caution">
    <text evidence="4">The sequence shown here is derived from an EMBL/GenBank/DDBJ whole genome shotgun (WGS) entry which is preliminary data.</text>
</comment>
<keyword evidence="2" id="KW-0175">Coiled coil</keyword>
<dbReference type="InterPro" id="IPR011042">
    <property type="entry name" value="6-blade_b-propeller_TolB-like"/>
</dbReference>
<dbReference type="CDD" id="cd19757">
    <property type="entry name" value="Bbox1"/>
    <property type="match status" value="1"/>
</dbReference>
<feature type="domain" description="B box-type" evidence="3">
    <location>
        <begin position="69"/>
        <end position="110"/>
    </location>
</feature>
<evidence type="ECO:0000313" key="5">
    <source>
        <dbReference type="Proteomes" id="UP000596742"/>
    </source>
</evidence>
<dbReference type="PROSITE" id="PS50119">
    <property type="entry name" value="ZF_BBOX"/>
    <property type="match status" value="2"/>
</dbReference>
<evidence type="ECO:0000313" key="4">
    <source>
        <dbReference type="EMBL" id="VDI06961.1"/>
    </source>
</evidence>
<dbReference type="SUPFAM" id="SSF101898">
    <property type="entry name" value="NHL repeat"/>
    <property type="match status" value="1"/>
</dbReference>
<feature type="domain" description="B box-type" evidence="3">
    <location>
        <begin position="11"/>
        <end position="57"/>
    </location>
</feature>
<keyword evidence="1" id="KW-0862">Zinc</keyword>
<dbReference type="PANTHER" id="PTHR25462">
    <property type="entry name" value="BONUS, ISOFORM C-RELATED"/>
    <property type="match status" value="1"/>
</dbReference>
<dbReference type="InterPro" id="IPR000315">
    <property type="entry name" value="Znf_B-box"/>
</dbReference>
<reference evidence="4" key="1">
    <citation type="submission" date="2018-11" db="EMBL/GenBank/DDBJ databases">
        <authorList>
            <person name="Alioto T."/>
            <person name="Alioto T."/>
        </authorList>
    </citation>
    <scope>NUCLEOTIDE SEQUENCE</scope>
</reference>
<dbReference type="GO" id="GO:0061630">
    <property type="term" value="F:ubiquitin protein ligase activity"/>
    <property type="evidence" value="ECO:0007669"/>
    <property type="project" value="TreeGrafter"/>
</dbReference>
<keyword evidence="1" id="KW-0479">Metal-binding</keyword>
<dbReference type="Gene3D" id="3.30.160.60">
    <property type="entry name" value="Classic Zinc Finger"/>
    <property type="match status" value="1"/>
</dbReference>
<proteinExistence type="predicted"/>
<dbReference type="PANTHER" id="PTHR25462:SF291">
    <property type="entry name" value="E3 UBIQUITIN-PROTEIN LIGASE TRIM45"/>
    <property type="match status" value="1"/>
</dbReference>
<sequence>MAFSESVIRSQIPINCNLCETEKNIKWKCLTCGVLMCSTCKDKIHLRIGKDHKVVDIKSVGLPGRDLDFTNIKCQDHSEQSFCHFCTNCDKLVCPTCVAKVHKKHYLIEISDAYNLKIERLKNGKSKLQKEKNEITMTKNQANLIHDAENSNYAKVSTDILNHEKSLKEAVEKHIAKLRNDVDQNHKACTKANEETMNAFSKKRKQIEEKYRDVQDFINTTDIPKFFKEVCQMVRSTEMSVPKPEISRKTTLQFLPGEITQSNIGVLQSVDIPLPEVKVSLRVVNQYQTNLSLVGDLSLCPDDSLWIACDPDVVLQKVKPKGTKLKTISNFNITVFDMAITPSDDLLIKVKGKSRLQMMSSTTGKVTDSVYDINPFIATAIHITSGGQVIVGGEDYDNRRRAVFVFNMNGNHEVVYEHNKHNQPIFSSPWKITTTSNGYIHVADFDPGEGSGKVVVLGRGGDVINIYKGDTDINKKVPFRPVGIVTTPRDNLVVVDLDTDTLHILNNSGQLITYIKTTDNGIKRPYSLAFTPTGQLYIGCTKQEGSTAKEAKLYKVNISGC</sequence>
<dbReference type="SUPFAM" id="SSF57845">
    <property type="entry name" value="B-box zinc-binding domain"/>
    <property type="match status" value="1"/>
</dbReference>
<name>A0A8B6CMY3_MYTGA</name>